<organism evidence="1 2">
    <name type="scientific">Streptococcus cuniculipharyngis</name>
    <dbReference type="NCBI Taxonomy" id="1562651"/>
    <lineage>
        <taxon>Bacteria</taxon>
        <taxon>Bacillati</taxon>
        <taxon>Bacillota</taxon>
        <taxon>Bacilli</taxon>
        <taxon>Lactobacillales</taxon>
        <taxon>Streptococcaceae</taxon>
        <taxon>Streptococcus</taxon>
    </lineage>
</organism>
<protein>
    <submittedName>
        <fullName evidence="1">Bacteriocin immunity protein</fullName>
    </submittedName>
</protein>
<sequence>MENRKKEDITKSALLDEVNYLLTQDLPVKEYALIQQFRLKLLDNRNYFPKLALDFEKKLTPLAINQKLSKPLAEFYLSLTKLNKTHQTGTGLSYILSSLFNPR</sequence>
<reference evidence="1 2" key="1">
    <citation type="submission" date="2019-08" db="EMBL/GenBank/DDBJ databases">
        <authorList>
            <person name="Lei W."/>
        </authorList>
    </citation>
    <scope>NUCLEOTIDE SEQUENCE [LARGE SCALE GENOMIC DNA]</scope>
    <source>
        <strain evidence="1 2">CCUG 66496</strain>
    </source>
</reference>
<accession>A0A5C5SF28</accession>
<dbReference type="RefSeq" id="WP_146565602.1">
    <property type="nucleotide sequence ID" value="NZ_VOHL01000001.1"/>
</dbReference>
<comment type="caution">
    <text evidence="1">The sequence shown here is derived from an EMBL/GenBank/DDBJ whole genome shotgun (WGS) entry which is preliminary data.</text>
</comment>
<dbReference type="Proteomes" id="UP000317430">
    <property type="component" value="Unassembled WGS sequence"/>
</dbReference>
<gene>
    <name evidence="1" type="ORF">FRX57_00515</name>
</gene>
<name>A0A5C5SF28_9STRE</name>
<keyword evidence="2" id="KW-1185">Reference proteome</keyword>
<dbReference type="AlphaFoldDB" id="A0A5C5SF28"/>
<dbReference type="EMBL" id="VOHL01000001">
    <property type="protein sequence ID" value="TWS98743.1"/>
    <property type="molecule type" value="Genomic_DNA"/>
</dbReference>
<evidence type="ECO:0000313" key="1">
    <source>
        <dbReference type="EMBL" id="TWS98743.1"/>
    </source>
</evidence>
<proteinExistence type="predicted"/>
<evidence type="ECO:0000313" key="2">
    <source>
        <dbReference type="Proteomes" id="UP000317430"/>
    </source>
</evidence>